<evidence type="ECO:0008006" key="5">
    <source>
        <dbReference type="Google" id="ProtNLM"/>
    </source>
</evidence>
<evidence type="ECO:0000256" key="1">
    <source>
        <dbReference type="SAM" id="MobiDB-lite"/>
    </source>
</evidence>
<gene>
    <name evidence="3" type="ORF">B0H67DRAFT_2318</name>
</gene>
<comment type="caution">
    <text evidence="3">The sequence shown here is derived from an EMBL/GenBank/DDBJ whole genome shotgun (WGS) entry which is preliminary data.</text>
</comment>
<evidence type="ECO:0000313" key="4">
    <source>
        <dbReference type="Proteomes" id="UP001172102"/>
    </source>
</evidence>
<feature type="compositionally biased region" description="Basic residues" evidence="1">
    <location>
        <begin position="186"/>
        <end position="198"/>
    </location>
</feature>
<dbReference type="Proteomes" id="UP001172102">
    <property type="component" value="Unassembled WGS sequence"/>
</dbReference>
<evidence type="ECO:0000256" key="2">
    <source>
        <dbReference type="SAM" id="SignalP"/>
    </source>
</evidence>
<dbReference type="EMBL" id="JAUKUA010000001">
    <property type="protein sequence ID" value="KAK0729564.1"/>
    <property type="molecule type" value="Genomic_DNA"/>
</dbReference>
<keyword evidence="2" id="KW-0732">Signal</keyword>
<proteinExistence type="predicted"/>
<feature type="chain" id="PRO_5041423339" description="Secreted protein" evidence="2">
    <location>
        <begin position="23"/>
        <end position="198"/>
    </location>
</feature>
<feature type="region of interest" description="Disordered" evidence="1">
    <location>
        <begin position="177"/>
        <end position="198"/>
    </location>
</feature>
<name>A0AA40B8F1_9PEZI</name>
<dbReference type="AlphaFoldDB" id="A0AA40B8F1"/>
<protein>
    <recommendedName>
        <fullName evidence="5">Secreted protein</fullName>
    </recommendedName>
</protein>
<accession>A0AA40B8F1</accession>
<evidence type="ECO:0000313" key="3">
    <source>
        <dbReference type="EMBL" id="KAK0729564.1"/>
    </source>
</evidence>
<reference evidence="3" key="1">
    <citation type="submission" date="2023-06" db="EMBL/GenBank/DDBJ databases">
        <title>Genome-scale phylogeny and comparative genomics of the fungal order Sordariales.</title>
        <authorList>
            <consortium name="Lawrence Berkeley National Laboratory"/>
            <person name="Hensen N."/>
            <person name="Bonometti L."/>
            <person name="Westerberg I."/>
            <person name="Brannstrom I.O."/>
            <person name="Guillou S."/>
            <person name="Cros-Aarteil S."/>
            <person name="Calhoun S."/>
            <person name="Haridas S."/>
            <person name="Kuo A."/>
            <person name="Mondo S."/>
            <person name="Pangilinan J."/>
            <person name="Riley R."/>
            <person name="Labutti K."/>
            <person name="Andreopoulos B."/>
            <person name="Lipzen A."/>
            <person name="Chen C."/>
            <person name="Yanf M."/>
            <person name="Daum C."/>
            <person name="Ng V."/>
            <person name="Clum A."/>
            <person name="Steindorff A."/>
            <person name="Ohm R."/>
            <person name="Martin F."/>
            <person name="Silar P."/>
            <person name="Natvig D."/>
            <person name="Lalanne C."/>
            <person name="Gautier V."/>
            <person name="Ament-Velasquez S.L."/>
            <person name="Kruys A."/>
            <person name="Hutchinson M.I."/>
            <person name="Powell A.J."/>
            <person name="Barry K."/>
            <person name="Miller A.N."/>
            <person name="Grigoriev I.V."/>
            <person name="Debuchy R."/>
            <person name="Gladieux P."/>
            <person name="Thoren M.H."/>
            <person name="Johannesson H."/>
        </authorList>
    </citation>
    <scope>NUCLEOTIDE SEQUENCE</scope>
    <source>
        <strain evidence="3">SMH4607-1</strain>
    </source>
</reference>
<sequence>MHRIVMLASALFSTFQCWAVLADFDRALSFSYLLFASFSIGRPARKGASTSPFPTCPWDLTDFGHGVTLRSLDESPHPRHLVVVVVRKHAERTINILPFVNNSAGFSRSLRNRRLGSFVESSTPLTFSFFLSRLRPLFTAWIAPSNCGYSLVLSDRCSGARYMSALRYSVASAPSRDCGNMSRNHPTTHRRGCHMQSR</sequence>
<organism evidence="3 4">
    <name type="scientific">Lasiosphaeris hirsuta</name>
    <dbReference type="NCBI Taxonomy" id="260670"/>
    <lineage>
        <taxon>Eukaryota</taxon>
        <taxon>Fungi</taxon>
        <taxon>Dikarya</taxon>
        <taxon>Ascomycota</taxon>
        <taxon>Pezizomycotina</taxon>
        <taxon>Sordariomycetes</taxon>
        <taxon>Sordariomycetidae</taxon>
        <taxon>Sordariales</taxon>
        <taxon>Lasiosphaeriaceae</taxon>
        <taxon>Lasiosphaeris</taxon>
    </lineage>
</organism>
<keyword evidence="4" id="KW-1185">Reference proteome</keyword>
<feature type="signal peptide" evidence="2">
    <location>
        <begin position="1"/>
        <end position="22"/>
    </location>
</feature>